<reference evidence="10 11" key="1">
    <citation type="journal article" date="2019" name="Int. J. Syst. Evol. Microbiol.">
        <title>Methanofervidicoccus abyssi gen. nov., sp. nov., a hydrogenotrophic methanogen, isolated from a hydrothermal vent chimney in the Mid-Cayman Spreading Center, the Caribbean Sea.</title>
        <authorList>
            <person name="Sakai S."/>
            <person name="Takaki Y."/>
            <person name="Miyazaki M."/>
            <person name="Ogawara M."/>
            <person name="Yanagawa K."/>
            <person name="Miyazaki J."/>
            <person name="Takai K."/>
        </authorList>
    </citation>
    <scope>NUCLEOTIDE SEQUENCE [LARGE SCALE GENOMIC DNA]</scope>
    <source>
        <strain evidence="10 11">HHB</strain>
    </source>
</reference>
<keyword evidence="2 10" id="KW-0489">Methyltransferase</keyword>
<sequence length="510" mass="58651">MWFGKLDTSTLENWLWEAACSIRGEIDAPKYKDYIIPLIFYKRLCDVYEDEIKKLASELGNEEIARKLAEKDRKLVRFYIPEECLWENIRKITTGLGEKLTEALRKIAKENPKLQGVIDIVDFNATQAGQRIISDESIHRLMQILSKHRLGLDDVEPDILGRAYEYLLRKFAEGSGQAAGEFYTPREVGLLMAYLLDPEEGEEVYDPACGSGGLLIKSQLVLREKKKEVKRPLKLYGQEINPFTYAMAKMNAFIHDMDADIRVGDTIRNPKFLENNRVKQFDKVVANPMWNQKFPQEVFENDPYNRFSFGIPPSRQSSDWGWIQHMFASLKDGGKLVVVIDTGAVTRGSGSPGIDREKEIRKKFVENDLIEAVILLPDNLFYNTTAPGIIIVINKAKKHKGEILLINASKEFAKGRPKNYLTDENIKKILDAYFGWKEIEGFSKIITIEEARKNDYNLSPSRYVSVDEKEEILPVEDILVELAKVEEERRKVDEELKEILNKLGWKYGNE</sequence>
<comment type="catalytic activity">
    <reaction evidence="6">
        <text>a 2'-deoxyadenosine in DNA + S-adenosyl-L-methionine = an N(6)-methyl-2'-deoxyadenosine in DNA + S-adenosyl-L-homocysteine + H(+)</text>
        <dbReference type="Rhea" id="RHEA:15197"/>
        <dbReference type="Rhea" id="RHEA-COMP:12418"/>
        <dbReference type="Rhea" id="RHEA-COMP:12419"/>
        <dbReference type="ChEBI" id="CHEBI:15378"/>
        <dbReference type="ChEBI" id="CHEBI:57856"/>
        <dbReference type="ChEBI" id="CHEBI:59789"/>
        <dbReference type="ChEBI" id="CHEBI:90615"/>
        <dbReference type="ChEBI" id="CHEBI:90616"/>
        <dbReference type="EC" id="2.1.1.72"/>
    </reaction>
</comment>
<evidence type="ECO:0000259" key="9">
    <source>
        <dbReference type="Pfam" id="PF12161"/>
    </source>
</evidence>
<dbReference type="PANTHER" id="PTHR42933">
    <property type="entry name" value="SLR6095 PROTEIN"/>
    <property type="match status" value="1"/>
</dbReference>
<dbReference type="InterPro" id="IPR003356">
    <property type="entry name" value="DNA_methylase_A-5"/>
</dbReference>
<keyword evidence="5" id="KW-0680">Restriction system</keyword>
<dbReference type="Pfam" id="PF02384">
    <property type="entry name" value="N6_Mtase"/>
    <property type="match status" value="1"/>
</dbReference>
<dbReference type="InterPro" id="IPR029063">
    <property type="entry name" value="SAM-dependent_MTases_sf"/>
</dbReference>
<dbReference type="EMBL" id="BFAX01000004">
    <property type="protein sequence ID" value="GBF36888.1"/>
    <property type="molecule type" value="Genomic_DNA"/>
</dbReference>
<evidence type="ECO:0000256" key="5">
    <source>
        <dbReference type="ARBA" id="ARBA00022747"/>
    </source>
</evidence>
<keyword evidence="4" id="KW-0949">S-adenosyl-L-methionine</keyword>
<dbReference type="SUPFAM" id="SSF53335">
    <property type="entry name" value="S-adenosyl-L-methionine-dependent methyltransferases"/>
    <property type="match status" value="1"/>
</dbReference>
<dbReference type="PANTHER" id="PTHR42933:SF3">
    <property type="entry name" value="TYPE I RESTRICTION ENZYME MJAVIII METHYLASE SUBUNIT"/>
    <property type="match status" value="1"/>
</dbReference>
<gene>
    <name evidence="10" type="ORF">MHHB_P1118</name>
</gene>
<dbReference type="InterPro" id="IPR038333">
    <property type="entry name" value="T1MK-like_N_sf"/>
</dbReference>
<evidence type="ECO:0000256" key="4">
    <source>
        <dbReference type="ARBA" id="ARBA00022691"/>
    </source>
</evidence>
<evidence type="ECO:0000313" key="10">
    <source>
        <dbReference type="EMBL" id="GBF36888.1"/>
    </source>
</evidence>
<dbReference type="GO" id="GO:0008170">
    <property type="term" value="F:N-methyltransferase activity"/>
    <property type="evidence" value="ECO:0007669"/>
    <property type="project" value="InterPro"/>
</dbReference>
<dbReference type="InterPro" id="IPR022749">
    <property type="entry name" value="D12N6_MeTrfase_N"/>
</dbReference>
<accession>A0A401HRK8</accession>
<dbReference type="CDD" id="cd02440">
    <property type="entry name" value="AdoMet_MTases"/>
    <property type="match status" value="1"/>
</dbReference>
<evidence type="ECO:0000256" key="7">
    <source>
        <dbReference type="SAM" id="Coils"/>
    </source>
</evidence>
<evidence type="ECO:0000313" key="11">
    <source>
        <dbReference type="Proteomes" id="UP000290527"/>
    </source>
</evidence>
<dbReference type="GO" id="GO:0009307">
    <property type="term" value="P:DNA restriction-modification system"/>
    <property type="evidence" value="ECO:0007669"/>
    <property type="project" value="UniProtKB-KW"/>
</dbReference>
<name>A0A401HRK8_9EURY</name>
<comment type="caution">
    <text evidence="10">The sequence shown here is derived from an EMBL/GenBank/DDBJ whole genome shotgun (WGS) entry which is preliminary data.</text>
</comment>
<evidence type="ECO:0000256" key="3">
    <source>
        <dbReference type="ARBA" id="ARBA00022679"/>
    </source>
</evidence>
<evidence type="ECO:0000256" key="1">
    <source>
        <dbReference type="ARBA" id="ARBA00011900"/>
    </source>
</evidence>
<dbReference type="GO" id="GO:0009007">
    <property type="term" value="F:site-specific DNA-methyltransferase (adenine-specific) activity"/>
    <property type="evidence" value="ECO:0007669"/>
    <property type="project" value="UniProtKB-EC"/>
</dbReference>
<dbReference type="InterPro" id="IPR051537">
    <property type="entry name" value="DNA_Adenine_Mtase"/>
</dbReference>
<proteinExistence type="predicted"/>
<evidence type="ECO:0000256" key="2">
    <source>
        <dbReference type="ARBA" id="ARBA00022603"/>
    </source>
</evidence>
<dbReference type="GO" id="GO:0003677">
    <property type="term" value="F:DNA binding"/>
    <property type="evidence" value="ECO:0007669"/>
    <property type="project" value="InterPro"/>
</dbReference>
<dbReference type="OrthoDB" id="45790at2157"/>
<feature type="coiled-coil region" evidence="7">
    <location>
        <begin position="475"/>
        <end position="502"/>
    </location>
</feature>
<dbReference type="Pfam" id="PF12161">
    <property type="entry name" value="HsdM_N"/>
    <property type="match status" value="1"/>
</dbReference>
<keyword evidence="7" id="KW-0175">Coiled coil</keyword>
<dbReference type="GO" id="GO:0032259">
    <property type="term" value="P:methylation"/>
    <property type="evidence" value="ECO:0007669"/>
    <property type="project" value="UniProtKB-KW"/>
</dbReference>
<keyword evidence="11" id="KW-1185">Reference proteome</keyword>
<dbReference type="Gene3D" id="1.20.1260.30">
    <property type="match status" value="1"/>
</dbReference>
<keyword evidence="3 10" id="KW-0808">Transferase</keyword>
<feature type="domain" description="DNA methylase adenine-specific" evidence="8">
    <location>
        <begin position="157"/>
        <end position="471"/>
    </location>
</feature>
<dbReference type="AlphaFoldDB" id="A0A401HRK8"/>
<evidence type="ECO:0000259" key="8">
    <source>
        <dbReference type="Pfam" id="PF02384"/>
    </source>
</evidence>
<dbReference type="EC" id="2.1.1.72" evidence="1"/>
<organism evidence="10 11">
    <name type="scientific">Methanofervidicoccus abyssi</name>
    <dbReference type="NCBI Taxonomy" id="2082189"/>
    <lineage>
        <taxon>Archaea</taxon>
        <taxon>Methanobacteriati</taxon>
        <taxon>Methanobacteriota</taxon>
        <taxon>Methanomada group</taxon>
        <taxon>Methanococci</taxon>
        <taxon>Methanococcales</taxon>
        <taxon>Methanofervidicoccus</taxon>
    </lineage>
</organism>
<evidence type="ECO:0000256" key="6">
    <source>
        <dbReference type="ARBA" id="ARBA00047942"/>
    </source>
</evidence>
<protein>
    <recommendedName>
        <fullName evidence="1">site-specific DNA-methyltransferase (adenine-specific)</fullName>
        <ecNumber evidence="1">2.1.1.72</ecNumber>
    </recommendedName>
</protein>
<feature type="domain" description="N6 adenine-specific DNA methyltransferase N-terminal" evidence="9">
    <location>
        <begin position="11"/>
        <end position="143"/>
    </location>
</feature>
<dbReference type="RefSeq" id="WP_131007705.1">
    <property type="nucleotide sequence ID" value="NZ_BFAX01000004.1"/>
</dbReference>
<dbReference type="PRINTS" id="PR00507">
    <property type="entry name" value="N12N6MTFRASE"/>
</dbReference>
<dbReference type="Gene3D" id="3.40.50.150">
    <property type="entry name" value="Vaccinia Virus protein VP39"/>
    <property type="match status" value="1"/>
</dbReference>
<dbReference type="Proteomes" id="UP000290527">
    <property type="component" value="Unassembled WGS sequence"/>
</dbReference>